<evidence type="ECO:0000256" key="4">
    <source>
        <dbReference type="ARBA" id="ARBA00022598"/>
    </source>
</evidence>
<comment type="similarity">
    <text evidence="2 9">Belongs to the pantothenate synthetase family.</text>
</comment>
<keyword evidence="7 9" id="KW-0067">ATP-binding</keyword>
<comment type="caution">
    <text evidence="10">The sequence shown here is derived from an EMBL/GenBank/DDBJ whole genome shotgun (WGS) entry which is preliminary data.</text>
</comment>
<proteinExistence type="inferred from homology"/>
<dbReference type="NCBIfam" id="TIGR00018">
    <property type="entry name" value="panC"/>
    <property type="match status" value="1"/>
</dbReference>
<sequence>MKVIRSIEEMKQSSKFFQEEKKQIGFVPTMGFLHEGHLNLMREAKKENDVVVASIFVNPLQFGPNEDYEKYPRDEQADTRRAEKVGVDVLFIPSVDEMYPNPMLIQMGIKERVDVLCGSSRPGHFDGVLTVLTKLFHVVRPDSAYFGLKDAQQVAVVDALIRDLNFSVNIVGLPTVREEDGLAKSSRNVNLSEQERKEAIWIYKGLQAGRELMLTGETDPDQIIREVTKSIEAHISGEIDYVELLSYPSLKPVTSINQQVILATAVYYKQARLIDNLLLDKNGDIIERFN</sequence>
<feature type="binding site" evidence="9">
    <location>
        <begin position="147"/>
        <end position="150"/>
    </location>
    <ligand>
        <name>ATP</name>
        <dbReference type="ChEBI" id="CHEBI:30616"/>
    </ligand>
</feature>
<evidence type="ECO:0000313" key="11">
    <source>
        <dbReference type="Proteomes" id="UP000469125"/>
    </source>
</evidence>
<comment type="miscellaneous">
    <text evidence="9">The reaction proceeds by a bi uni uni bi ping pong mechanism.</text>
</comment>
<dbReference type="NCBIfam" id="TIGR00125">
    <property type="entry name" value="cyt_tran_rel"/>
    <property type="match status" value="1"/>
</dbReference>
<dbReference type="GO" id="GO:0004592">
    <property type="term" value="F:pantoate-beta-alanine ligase activity"/>
    <property type="evidence" value="ECO:0007669"/>
    <property type="project" value="UniProtKB-UniRule"/>
</dbReference>
<evidence type="ECO:0000256" key="3">
    <source>
        <dbReference type="ARBA" id="ARBA00022490"/>
    </source>
</evidence>
<comment type="catalytic activity">
    <reaction evidence="8 9">
        <text>(R)-pantoate + beta-alanine + ATP = (R)-pantothenate + AMP + diphosphate + H(+)</text>
        <dbReference type="Rhea" id="RHEA:10912"/>
        <dbReference type="ChEBI" id="CHEBI:15378"/>
        <dbReference type="ChEBI" id="CHEBI:15980"/>
        <dbReference type="ChEBI" id="CHEBI:29032"/>
        <dbReference type="ChEBI" id="CHEBI:30616"/>
        <dbReference type="ChEBI" id="CHEBI:33019"/>
        <dbReference type="ChEBI" id="CHEBI:57966"/>
        <dbReference type="ChEBI" id="CHEBI:456215"/>
        <dbReference type="EC" id="6.3.2.1"/>
    </reaction>
</comment>
<dbReference type="CDD" id="cd00560">
    <property type="entry name" value="PanC"/>
    <property type="match status" value="1"/>
</dbReference>
<dbReference type="InterPro" id="IPR004821">
    <property type="entry name" value="Cyt_trans-like"/>
</dbReference>
<protein>
    <recommendedName>
        <fullName evidence="9">Pantothenate synthetase</fullName>
        <shortName evidence="9">PS</shortName>
        <ecNumber evidence="9">6.3.2.1</ecNumber>
    </recommendedName>
    <alternativeName>
        <fullName evidence="9">Pantoate--beta-alanine ligase</fullName>
    </alternativeName>
    <alternativeName>
        <fullName evidence="9">Pantoate-activating enzyme</fullName>
    </alternativeName>
</protein>
<dbReference type="InterPro" id="IPR003721">
    <property type="entry name" value="Pantoate_ligase"/>
</dbReference>
<feature type="binding site" evidence="9">
    <location>
        <begin position="30"/>
        <end position="37"/>
    </location>
    <ligand>
        <name>ATP</name>
        <dbReference type="ChEBI" id="CHEBI:30616"/>
    </ligand>
</feature>
<dbReference type="UniPathway" id="UPA00028">
    <property type="reaction ID" value="UER00005"/>
</dbReference>
<feature type="binding site" evidence="9">
    <location>
        <position position="61"/>
    </location>
    <ligand>
        <name>beta-alanine</name>
        <dbReference type="ChEBI" id="CHEBI:57966"/>
    </ligand>
</feature>
<feature type="binding site" evidence="9">
    <location>
        <position position="153"/>
    </location>
    <ligand>
        <name>(R)-pantoate</name>
        <dbReference type="ChEBI" id="CHEBI:15980"/>
    </ligand>
</feature>
<dbReference type="Gene3D" id="3.40.50.620">
    <property type="entry name" value="HUPs"/>
    <property type="match status" value="1"/>
</dbReference>
<dbReference type="GO" id="GO:0005829">
    <property type="term" value="C:cytosol"/>
    <property type="evidence" value="ECO:0007669"/>
    <property type="project" value="TreeGrafter"/>
</dbReference>
<dbReference type="PANTHER" id="PTHR21299">
    <property type="entry name" value="CYTIDYLATE KINASE/PANTOATE-BETA-ALANINE LIGASE"/>
    <property type="match status" value="1"/>
</dbReference>
<evidence type="ECO:0000256" key="7">
    <source>
        <dbReference type="ARBA" id="ARBA00022840"/>
    </source>
</evidence>
<dbReference type="GO" id="GO:0015940">
    <property type="term" value="P:pantothenate biosynthetic process"/>
    <property type="evidence" value="ECO:0007669"/>
    <property type="project" value="UniProtKB-UniRule"/>
</dbReference>
<evidence type="ECO:0000256" key="1">
    <source>
        <dbReference type="ARBA" id="ARBA00004990"/>
    </source>
</evidence>
<dbReference type="EMBL" id="WOCA01000002">
    <property type="protein sequence ID" value="MUK87551.1"/>
    <property type="molecule type" value="Genomic_DNA"/>
</dbReference>
<keyword evidence="11" id="KW-1185">Reference proteome</keyword>
<dbReference type="SUPFAM" id="SSF52374">
    <property type="entry name" value="Nucleotidylyl transferase"/>
    <property type="match status" value="1"/>
</dbReference>
<evidence type="ECO:0000256" key="2">
    <source>
        <dbReference type="ARBA" id="ARBA00009256"/>
    </source>
</evidence>
<keyword evidence="6 9" id="KW-0547">Nucleotide-binding</keyword>
<dbReference type="InterPro" id="IPR042176">
    <property type="entry name" value="Pantoate_ligase_C"/>
</dbReference>
<feature type="binding site" evidence="9">
    <location>
        <begin position="184"/>
        <end position="187"/>
    </location>
    <ligand>
        <name>ATP</name>
        <dbReference type="ChEBI" id="CHEBI:30616"/>
    </ligand>
</feature>
<evidence type="ECO:0000256" key="8">
    <source>
        <dbReference type="ARBA" id="ARBA00048258"/>
    </source>
</evidence>
<reference evidence="10 11" key="1">
    <citation type="submission" date="2019-11" db="EMBL/GenBank/DDBJ databases">
        <authorList>
            <person name="Li X."/>
        </authorList>
    </citation>
    <scope>NUCLEOTIDE SEQUENCE [LARGE SCALE GENOMIC DNA]</scope>
    <source>
        <strain evidence="10 11">L9</strain>
    </source>
</reference>
<gene>
    <name evidence="9" type="primary">panC</name>
    <name evidence="10" type="ORF">GMD78_03935</name>
</gene>
<organism evidence="10 11">
    <name type="scientific">Ornithinibacillus caprae</name>
    <dbReference type="NCBI Taxonomy" id="2678566"/>
    <lineage>
        <taxon>Bacteria</taxon>
        <taxon>Bacillati</taxon>
        <taxon>Bacillota</taxon>
        <taxon>Bacilli</taxon>
        <taxon>Bacillales</taxon>
        <taxon>Bacillaceae</taxon>
        <taxon>Ornithinibacillus</taxon>
    </lineage>
</organism>
<dbReference type="FunFam" id="3.40.50.620:FF:000013">
    <property type="entry name" value="Pantothenate synthetase"/>
    <property type="match status" value="1"/>
</dbReference>
<keyword evidence="5 9" id="KW-0566">Pantothenate biosynthesis</keyword>
<keyword evidence="4 9" id="KW-0436">Ligase</keyword>
<evidence type="ECO:0000256" key="9">
    <source>
        <dbReference type="HAMAP-Rule" id="MF_00158"/>
    </source>
</evidence>
<comment type="subunit">
    <text evidence="9">Homodimer.</text>
</comment>
<accession>A0A6N8FEC6</accession>
<comment type="pathway">
    <text evidence="1 9">Cofactor biosynthesis; (R)-pantothenate biosynthesis; (R)-pantothenate from (R)-pantoate and beta-alanine: step 1/1.</text>
</comment>
<comment type="subcellular location">
    <subcellularLocation>
        <location evidence="9">Cytoplasm</location>
    </subcellularLocation>
</comment>
<dbReference type="Proteomes" id="UP000469125">
    <property type="component" value="Unassembled WGS sequence"/>
</dbReference>
<dbReference type="Pfam" id="PF02569">
    <property type="entry name" value="Pantoate_ligase"/>
    <property type="match status" value="1"/>
</dbReference>
<dbReference type="AlphaFoldDB" id="A0A6N8FEC6"/>
<dbReference type="EC" id="6.3.2.1" evidence="9"/>
<dbReference type="FunFam" id="3.30.1300.10:FF:000001">
    <property type="entry name" value="Pantothenate synthetase"/>
    <property type="match status" value="1"/>
</dbReference>
<dbReference type="Gene3D" id="3.30.1300.10">
    <property type="entry name" value="Pantoate-beta-alanine ligase, C-terminal domain"/>
    <property type="match status" value="1"/>
</dbReference>
<dbReference type="PANTHER" id="PTHR21299:SF1">
    <property type="entry name" value="PANTOATE--BETA-ALANINE LIGASE"/>
    <property type="match status" value="1"/>
</dbReference>
<feature type="binding site" evidence="9">
    <location>
        <position position="176"/>
    </location>
    <ligand>
        <name>ATP</name>
        <dbReference type="ChEBI" id="CHEBI:30616"/>
    </ligand>
</feature>
<name>A0A6N8FEC6_9BACI</name>
<comment type="function">
    <text evidence="9">Catalyzes the condensation of pantoate with beta-alanine in an ATP-dependent reaction via a pantoyl-adenylate intermediate.</text>
</comment>
<evidence type="ECO:0000256" key="5">
    <source>
        <dbReference type="ARBA" id="ARBA00022655"/>
    </source>
</evidence>
<dbReference type="InterPro" id="IPR014729">
    <property type="entry name" value="Rossmann-like_a/b/a_fold"/>
</dbReference>
<feature type="active site" description="Proton donor" evidence="9">
    <location>
        <position position="37"/>
    </location>
</feature>
<keyword evidence="3 9" id="KW-0963">Cytoplasm</keyword>
<dbReference type="RefSeq" id="WP_155667339.1">
    <property type="nucleotide sequence ID" value="NZ_WOCA01000002.1"/>
</dbReference>
<dbReference type="GO" id="GO:0005524">
    <property type="term" value="F:ATP binding"/>
    <property type="evidence" value="ECO:0007669"/>
    <property type="project" value="UniProtKB-KW"/>
</dbReference>
<feature type="binding site" evidence="9">
    <location>
        <position position="61"/>
    </location>
    <ligand>
        <name>(R)-pantoate</name>
        <dbReference type="ChEBI" id="CHEBI:15980"/>
    </ligand>
</feature>
<dbReference type="HAMAP" id="MF_00158">
    <property type="entry name" value="PanC"/>
    <property type="match status" value="1"/>
</dbReference>
<evidence type="ECO:0000313" key="10">
    <source>
        <dbReference type="EMBL" id="MUK87551.1"/>
    </source>
</evidence>
<evidence type="ECO:0000256" key="6">
    <source>
        <dbReference type="ARBA" id="ARBA00022741"/>
    </source>
</evidence>